<feature type="compositionally biased region" description="Basic and acidic residues" evidence="1">
    <location>
        <begin position="431"/>
        <end position="448"/>
    </location>
</feature>
<feature type="compositionally biased region" description="Basic residues" evidence="1">
    <location>
        <begin position="410"/>
        <end position="419"/>
    </location>
</feature>
<sequence length="791" mass="84815">MIRLVVYEDCIGLEDEDKITLRFGYLNKETYYLGVSSYLIAETKALKSPTRTKRSLLDPAAFPNLSLSLSSSSSSLSLSLCPCGAPRTNIPPWHFRSQHAQSCSWGAQSSSVMSLQPRPPPSSACPRHHVTGLCATCLRERLSLLEPSSLHNNNSGSNNGSLLPPKARRDESGGSTQLRRSNSFSVQQEGVSVISEPHRRSCDVRIRSLCSLVQQGEGDGCGTSVSGGIAAGGCGLKPGSSAFQEGEGETRGTSFSRGVALAGEGEKRGSTVSGGVAAEGSTVSGGAVAAEVRGVNLGNQICCSNQQGEGDGRESTVSGGSAVDGGGLSSGVLEASREEEEEIQEEEEEEEVRVGIEGGVATRSDFEEVGVRKMKDHINSDGKKNPAPDKGSSAIAGGFRHAASAFGKKLQKWRGKKKVSGGAGGGPMEGIGERDEKPGNWQRARDAQSEMADYGYGRRSCDTDLPRFSLDAGRMSIDAPRRSLDNPRASWDGYLIGGRTTYRMPVMMGAVVEDCPVMIGRSDNKIPVEDSMNLVNEDPDVPGGSIQTRDYYLDSSSSQRRRRSFERSRSVRRAGGVVIDETNSGSISKVSPAMTDYLHRNRIADSKVPIQNFSSNSLRDDRSESFESVYRDISASRSNSKKGGWWSKSLSILGLIQRRGSSSKEDDNGNDDKGSHRGNVVERSMSETWRSEAANGELRGLFGRKSFHGNSTSGSRNSFSYNAFGSGRNRVETKMNGLKRNQSARYTSSTVESKLLQLNSAQHRKGSLSGGLGKSGSMNSESSAKSGLRMF</sequence>
<dbReference type="PANTHER" id="PTHR31659">
    <property type="entry name" value="PROTEIN: UPF0503-LIKE PROTEIN, PUTATIVE (DUF740)-RELATED"/>
    <property type="match status" value="1"/>
</dbReference>
<dbReference type="AlphaFoldDB" id="A0A443PMT7"/>
<feature type="compositionally biased region" description="Basic and acidic residues" evidence="1">
    <location>
        <begin position="662"/>
        <end position="675"/>
    </location>
</feature>
<feature type="region of interest" description="Disordered" evidence="1">
    <location>
        <begin position="263"/>
        <end position="283"/>
    </location>
</feature>
<name>A0A443PMT7_9MAGN</name>
<accession>A0A443PMT7</accession>
<dbReference type="Proteomes" id="UP000283530">
    <property type="component" value="Unassembled WGS sequence"/>
</dbReference>
<feature type="region of interest" description="Disordered" evidence="1">
    <location>
        <begin position="148"/>
        <end position="192"/>
    </location>
</feature>
<feature type="compositionally biased region" description="Acidic residues" evidence="1">
    <location>
        <begin position="337"/>
        <end position="351"/>
    </location>
</feature>
<gene>
    <name evidence="2" type="ORF">CKAN_02131100</name>
</gene>
<feature type="region of interest" description="Disordered" evidence="1">
    <location>
        <begin position="410"/>
        <end position="453"/>
    </location>
</feature>
<protein>
    <submittedName>
        <fullName evidence="2">UPF0503 protein, chloroplastic-like protein</fullName>
    </submittedName>
</protein>
<feature type="region of interest" description="Disordered" evidence="1">
    <location>
        <begin position="530"/>
        <end position="571"/>
    </location>
</feature>
<feature type="compositionally biased region" description="Polar residues" evidence="1">
    <location>
        <begin position="173"/>
        <end position="190"/>
    </location>
</feature>
<feature type="compositionally biased region" description="Low complexity" evidence="1">
    <location>
        <begin position="148"/>
        <end position="165"/>
    </location>
</feature>
<dbReference type="InterPro" id="IPR008004">
    <property type="entry name" value="OCTOPUS-like"/>
</dbReference>
<proteinExistence type="predicted"/>
<evidence type="ECO:0000313" key="2">
    <source>
        <dbReference type="EMBL" id="RWR92111.1"/>
    </source>
</evidence>
<organism evidence="2 3">
    <name type="scientific">Cinnamomum micranthum f. kanehirae</name>
    <dbReference type="NCBI Taxonomy" id="337451"/>
    <lineage>
        <taxon>Eukaryota</taxon>
        <taxon>Viridiplantae</taxon>
        <taxon>Streptophyta</taxon>
        <taxon>Embryophyta</taxon>
        <taxon>Tracheophyta</taxon>
        <taxon>Spermatophyta</taxon>
        <taxon>Magnoliopsida</taxon>
        <taxon>Magnoliidae</taxon>
        <taxon>Laurales</taxon>
        <taxon>Lauraceae</taxon>
        <taxon>Cinnamomum</taxon>
    </lineage>
</organism>
<dbReference type="EMBL" id="QPKB01000009">
    <property type="protein sequence ID" value="RWR92111.1"/>
    <property type="molecule type" value="Genomic_DNA"/>
</dbReference>
<feature type="region of interest" description="Disordered" evidence="1">
    <location>
        <begin position="760"/>
        <end position="791"/>
    </location>
</feature>
<dbReference type="STRING" id="337451.A0A443PMT7"/>
<dbReference type="OrthoDB" id="758624at2759"/>
<comment type="caution">
    <text evidence="2">The sequence shown here is derived from an EMBL/GenBank/DDBJ whole genome shotgun (WGS) entry which is preliminary data.</text>
</comment>
<dbReference type="PANTHER" id="PTHR31659:SF9">
    <property type="entry name" value="PROTEIN: UPF0503-LIKE PROTEIN, PUTATIVE (DUF740)-RELATED"/>
    <property type="match status" value="1"/>
</dbReference>
<evidence type="ECO:0000256" key="1">
    <source>
        <dbReference type="SAM" id="MobiDB-lite"/>
    </source>
</evidence>
<dbReference type="Pfam" id="PF05340">
    <property type="entry name" value="DUF740"/>
    <property type="match status" value="1"/>
</dbReference>
<feature type="region of interest" description="Disordered" evidence="1">
    <location>
        <begin position="306"/>
        <end position="354"/>
    </location>
</feature>
<evidence type="ECO:0000313" key="3">
    <source>
        <dbReference type="Proteomes" id="UP000283530"/>
    </source>
</evidence>
<keyword evidence="3" id="KW-1185">Reference proteome</keyword>
<reference evidence="2 3" key="1">
    <citation type="journal article" date="2019" name="Nat. Plants">
        <title>Stout camphor tree genome fills gaps in understanding of flowering plant genome evolution.</title>
        <authorList>
            <person name="Chaw S.M."/>
            <person name="Liu Y.C."/>
            <person name="Wu Y.W."/>
            <person name="Wang H.Y."/>
            <person name="Lin C.I."/>
            <person name="Wu C.S."/>
            <person name="Ke H.M."/>
            <person name="Chang L.Y."/>
            <person name="Hsu C.Y."/>
            <person name="Yang H.T."/>
            <person name="Sudianto E."/>
            <person name="Hsu M.H."/>
            <person name="Wu K.P."/>
            <person name="Wang L.N."/>
            <person name="Leebens-Mack J.H."/>
            <person name="Tsai I.J."/>
        </authorList>
    </citation>
    <scope>NUCLEOTIDE SEQUENCE [LARGE SCALE GENOMIC DNA]</scope>
    <source>
        <strain evidence="3">cv. Chaw 1501</strain>
        <tissue evidence="2">Young leaves</tissue>
    </source>
</reference>
<feature type="region of interest" description="Disordered" evidence="1">
    <location>
        <begin position="659"/>
        <end position="689"/>
    </location>
</feature>